<dbReference type="AlphaFoldDB" id="A0AAN7B0Y4"/>
<organism evidence="1 2">
    <name type="scientific">Rhypophila decipiens</name>
    <dbReference type="NCBI Taxonomy" id="261697"/>
    <lineage>
        <taxon>Eukaryota</taxon>
        <taxon>Fungi</taxon>
        <taxon>Dikarya</taxon>
        <taxon>Ascomycota</taxon>
        <taxon>Pezizomycotina</taxon>
        <taxon>Sordariomycetes</taxon>
        <taxon>Sordariomycetidae</taxon>
        <taxon>Sordariales</taxon>
        <taxon>Naviculisporaceae</taxon>
        <taxon>Rhypophila</taxon>
    </lineage>
</organism>
<proteinExistence type="predicted"/>
<keyword evidence="2" id="KW-1185">Reference proteome</keyword>
<sequence length="104" mass="12016">MCFVLCGVQLSDGALKPDLDIRVRRNDNLPHQKVRIMDPFQKNRQLPYVKWIDDETAEVPAKRVTCGQLRRYLESTVPGRYAVQLERDLFRITILPATSLALPH</sequence>
<dbReference type="Proteomes" id="UP001301769">
    <property type="component" value="Unassembled WGS sequence"/>
</dbReference>
<evidence type="ECO:0000313" key="1">
    <source>
        <dbReference type="EMBL" id="KAK4206873.1"/>
    </source>
</evidence>
<evidence type="ECO:0000313" key="2">
    <source>
        <dbReference type="Proteomes" id="UP001301769"/>
    </source>
</evidence>
<gene>
    <name evidence="1" type="ORF">QBC37DRAFT_107572</name>
</gene>
<reference evidence="1" key="1">
    <citation type="journal article" date="2023" name="Mol. Phylogenet. Evol.">
        <title>Genome-scale phylogeny and comparative genomics of the fungal order Sordariales.</title>
        <authorList>
            <person name="Hensen N."/>
            <person name="Bonometti L."/>
            <person name="Westerberg I."/>
            <person name="Brannstrom I.O."/>
            <person name="Guillou S."/>
            <person name="Cros-Aarteil S."/>
            <person name="Calhoun S."/>
            <person name="Haridas S."/>
            <person name="Kuo A."/>
            <person name="Mondo S."/>
            <person name="Pangilinan J."/>
            <person name="Riley R."/>
            <person name="LaButti K."/>
            <person name="Andreopoulos B."/>
            <person name="Lipzen A."/>
            <person name="Chen C."/>
            <person name="Yan M."/>
            <person name="Daum C."/>
            <person name="Ng V."/>
            <person name="Clum A."/>
            <person name="Steindorff A."/>
            <person name="Ohm R.A."/>
            <person name="Martin F."/>
            <person name="Silar P."/>
            <person name="Natvig D.O."/>
            <person name="Lalanne C."/>
            <person name="Gautier V."/>
            <person name="Ament-Velasquez S.L."/>
            <person name="Kruys A."/>
            <person name="Hutchinson M.I."/>
            <person name="Powell A.J."/>
            <person name="Barry K."/>
            <person name="Miller A.N."/>
            <person name="Grigoriev I.V."/>
            <person name="Debuchy R."/>
            <person name="Gladieux P."/>
            <person name="Hiltunen Thoren M."/>
            <person name="Johannesson H."/>
        </authorList>
    </citation>
    <scope>NUCLEOTIDE SEQUENCE</scope>
    <source>
        <strain evidence="1">PSN293</strain>
    </source>
</reference>
<protein>
    <submittedName>
        <fullName evidence="1">Uncharacterized protein</fullName>
    </submittedName>
</protein>
<reference evidence="1" key="2">
    <citation type="submission" date="2023-05" db="EMBL/GenBank/DDBJ databases">
        <authorList>
            <consortium name="Lawrence Berkeley National Laboratory"/>
            <person name="Steindorff A."/>
            <person name="Hensen N."/>
            <person name="Bonometti L."/>
            <person name="Westerberg I."/>
            <person name="Brannstrom I.O."/>
            <person name="Guillou S."/>
            <person name="Cros-Aarteil S."/>
            <person name="Calhoun S."/>
            <person name="Haridas S."/>
            <person name="Kuo A."/>
            <person name="Mondo S."/>
            <person name="Pangilinan J."/>
            <person name="Riley R."/>
            <person name="Labutti K."/>
            <person name="Andreopoulos B."/>
            <person name="Lipzen A."/>
            <person name="Chen C."/>
            <person name="Yanf M."/>
            <person name="Daum C."/>
            <person name="Ng V."/>
            <person name="Clum A."/>
            <person name="Ohm R."/>
            <person name="Martin F."/>
            <person name="Silar P."/>
            <person name="Natvig D."/>
            <person name="Lalanne C."/>
            <person name="Gautier V."/>
            <person name="Ament-Velasquez S.L."/>
            <person name="Kruys A."/>
            <person name="Hutchinson M.I."/>
            <person name="Powell A.J."/>
            <person name="Barry K."/>
            <person name="Miller A.N."/>
            <person name="Grigoriev I.V."/>
            <person name="Debuchy R."/>
            <person name="Gladieux P."/>
            <person name="Thoren M.H."/>
            <person name="Johannesson H."/>
        </authorList>
    </citation>
    <scope>NUCLEOTIDE SEQUENCE</scope>
    <source>
        <strain evidence="1">PSN293</strain>
    </source>
</reference>
<dbReference type="EMBL" id="MU858342">
    <property type="protein sequence ID" value="KAK4206873.1"/>
    <property type="molecule type" value="Genomic_DNA"/>
</dbReference>
<comment type="caution">
    <text evidence="1">The sequence shown here is derived from an EMBL/GenBank/DDBJ whole genome shotgun (WGS) entry which is preliminary data.</text>
</comment>
<name>A0AAN7B0Y4_9PEZI</name>
<accession>A0AAN7B0Y4</accession>